<evidence type="ECO:0000313" key="9">
    <source>
        <dbReference type="EMBL" id="SFQ21334.1"/>
    </source>
</evidence>
<evidence type="ECO:0000313" key="10">
    <source>
        <dbReference type="Proteomes" id="UP000199031"/>
    </source>
</evidence>
<keyword evidence="10" id="KW-1185">Reference proteome</keyword>
<feature type="domain" description="Peptidase S8/S53" evidence="8">
    <location>
        <begin position="63"/>
        <end position="504"/>
    </location>
</feature>
<dbReference type="GO" id="GO:0006508">
    <property type="term" value="P:proteolysis"/>
    <property type="evidence" value="ECO:0007669"/>
    <property type="project" value="UniProtKB-KW"/>
</dbReference>
<proteinExistence type="inferred from homology"/>
<dbReference type="STRING" id="1465490.SAMN05444277_106308"/>
<dbReference type="InterPro" id="IPR023828">
    <property type="entry name" value="Peptidase_S8_Ser-AS"/>
</dbReference>
<dbReference type="Gene3D" id="3.40.50.200">
    <property type="entry name" value="Peptidase S8/S53 domain"/>
    <property type="match status" value="2"/>
</dbReference>
<dbReference type="InterPro" id="IPR023827">
    <property type="entry name" value="Peptidase_S8_Asp-AS"/>
</dbReference>
<dbReference type="PANTHER" id="PTHR43399:SF4">
    <property type="entry name" value="CELL WALL-ASSOCIATED PROTEASE"/>
    <property type="match status" value="1"/>
</dbReference>
<keyword evidence="7" id="KW-0732">Signal</keyword>
<dbReference type="PROSITE" id="PS00137">
    <property type="entry name" value="SUBTILASE_HIS"/>
    <property type="match status" value="1"/>
</dbReference>
<keyword evidence="4 5" id="KW-0720">Serine protease</keyword>
<evidence type="ECO:0000256" key="3">
    <source>
        <dbReference type="ARBA" id="ARBA00022801"/>
    </source>
</evidence>
<sequence>MRLSSAIVLLVFVCCSFSVNAQNSVNRINTKIWYQQDSAADFMDGISLNKAYELLKGKKSTPVIVAVIDTGVDTTHEDLKKILWVNKKEIPGNGIDDDNNGYVDDIHGWNFLGNKNGDNLTKTSDERSRVYYAYRDRYEGKNIDTANLSADEKWIYTEWKKAAADMTISTDEQMEVMMLEALDKSLRKQDAILQQELGKKEYSISDLEHSQIASISGKQAKTSYMNILKIVQTDSTTTNVSLLADLEEYLDGKKSSLQNKTTAPPDYRAESIKDNYYDINDKYYGNSDVMANDPDHGTHVTGIIGAQRDNKIGVDGIADNVQVMMVRALPPGGDEYDKDVALAIKYAVDNGAKVINMSFGKSFSPQKKWVDEAVKYAEDHDVLLVHAAGNESNNIDSVDNFPNPDFLNTTTAPDNFITVGAYGDPKINNGKFIAYFSNYGKGTVDIFAPGVKIYSTLPHSYGYHDGTSMASPVVTGVAALLRSYYPQLTAAQIKYALTGSATHLGTVNKPLKDDNSTDESIEMSELTSGGLLNAAAAVKLASTLKPEAKKVNSKPLQNNLEKK</sequence>
<dbReference type="Proteomes" id="UP000199031">
    <property type="component" value="Unassembled WGS sequence"/>
</dbReference>
<dbReference type="PANTHER" id="PTHR43399">
    <property type="entry name" value="SUBTILISIN-RELATED"/>
    <property type="match status" value="1"/>
</dbReference>
<dbReference type="Pfam" id="PF00082">
    <property type="entry name" value="Peptidase_S8"/>
    <property type="match status" value="1"/>
</dbReference>
<evidence type="ECO:0000256" key="1">
    <source>
        <dbReference type="ARBA" id="ARBA00011073"/>
    </source>
</evidence>
<evidence type="ECO:0000256" key="6">
    <source>
        <dbReference type="RuleBase" id="RU003355"/>
    </source>
</evidence>
<dbReference type="InterPro" id="IPR051048">
    <property type="entry name" value="Peptidase_S8/S53_subtilisin"/>
</dbReference>
<reference evidence="9 10" key="1">
    <citation type="submission" date="2016-10" db="EMBL/GenBank/DDBJ databases">
        <authorList>
            <person name="de Groot N.N."/>
        </authorList>
    </citation>
    <scope>NUCLEOTIDE SEQUENCE [LARGE SCALE GENOMIC DNA]</scope>
    <source>
        <strain evidence="9 10">DSM 28286</strain>
    </source>
</reference>
<dbReference type="InterPro" id="IPR015500">
    <property type="entry name" value="Peptidase_S8_subtilisin-rel"/>
</dbReference>
<dbReference type="OrthoDB" id="9798386at2"/>
<gene>
    <name evidence="9" type="ORF">SAMN05444277_106308</name>
</gene>
<accession>A0A1I5WNF2</accession>
<dbReference type="PROSITE" id="PS51892">
    <property type="entry name" value="SUBTILASE"/>
    <property type="match status" value="1"/>
</dbReference>
<dbReference type="PROSITE" id="PS00138">
    <property type="entry name" value="SUBTILASE_SER"/>
    <property type="match status" value="1"/>
</dbReference>
<keyword evidence="2 5" id="KW-0645">Protease</keyword>
<protein>
    <submittedName>
        <fullName evidence="9">Subtilase family protein</fullName>
    </submittedName>
</protein>
<dbReference type="InterPro" id="IPR000209">
    <property type="entry name" value="Peptidase_S8/S53_dom"/>
</dbReference>
<feature type="signal peptide" evidence="7">
    <location>
        <begin position="1"/>
        <end position="21"/>
    </location>
</feature>
<evidence type="ECO:0000256" key="7">
    <source>
        <dbReference type="SAM" id="SignalP"/>
    </source>
</evidence>
<evidence type="ECO:0000259" key="8">
    <source>
        <dbReference type="Pfam" id="PF00082"/>
    </source>
</evidence>
<feature type="chain" id="PRO_5011733964" evidence="7">
    <location>
        <begin position="22"/>
        <end position="563"/>
    </location>
</feature>
<dbReference type="GO" id="GO:0004252">
    <property type="term" value="F:serine-type endopeptidase activity"/>
    <property type="evidence" value="ECO:0007669"/>
    <property type="project" value="UniProtKB-UniRule"/>
</dbReference>
<dbReference type="PROSITE" id="PS00136">
    <property type="entry name" value="SUBTILASE_ASP"/>
    <property type="match status" value="1"/>
</dbReference>
<dbReference type="RefSeq" id="WP_090658766.1">
    <property type="nucleotide sequence ID" value="NZ_FOXQ01000006.1"/>
</dbReference>
<name>A0A1I5WNF2_9BACT</name>
<feature type="active site" description="Charge relay system" evidence="5">
    <location>
        <position position="296"/>
    </location>
</feature>
<feature type="active site" description="Charge relay system" evidence="5">
    <location>
        <position position="69"/>
    </location>
</feature>
<evidence type="ECO:0000256" key="5">
    <source>
        <dbReference type="PROSITE-ProRule" id="PRU01240"/>
    </source>
</evidence>
<keyword evidence="3 5" id="KW-0378">Hydrolase</keyword>
<comment type="similarity">
    <text evidence="1 5 6">Belongs to the peptidase S8 family.</text>
</comment>
<dbReference type="PRINTS" id="PR00723">
    <property type="entry name" value="SUBTILISIN"/>
</dbReference>
<evidence type="ECO:0000256" key="4">
    <source>
        <dbReference type="ARBA" id="ARBA00022825"/>
    </source>
</evidence>
<dbReference type="AlphaFoldDB" id="A0A1I5WNF2"/>
<evidence type="ECO:0000256" key="2">
    <source>
        <dbReference type="ARBA" id="ARBA00022670"/>
    </source>
</evidence>
<feature type="active site" description="Charge relay system" evidence="5">
    <location>
        <position position="468"/>
    </location>
</feature>
<dbReference type="EMBL" id="FOXQ01000006">
    <property type="protein sequence ID" value="SFQ21334.1"/>
    <property type="molecule type" value="Genomic_DNA"/>
</dbReference>
<dbReference type="InterPro" id="IPR022398">
    <property type="entry name" value="Peptidase_S8_His-AS"/>
</dbReference>
<organism evidence="9 10">
    <name type="scientific">Parafilimonas terrae</name>
    <dbReference type="NCBI Taxonomy" id="1465490"/>
    <lineage>
        <taxon>Bacteria</taxon>
        <taxon>Pseudomonadati</taxon>
        <taxon>Bacteroidota</taxon>
        <taxon>Chitinophagia</taxon>
        <taxon>Chitinophagales</taxon>
        <taxon>Chitinophagaceae</taxon>
        <taxon>Parafilimonas</taxon>
    </lineage>
</organism>
<dbReference type="InterPro" id="IPR036852">
    <property type="entry name" value="Peptidase_S8/S53_dom_sf"/>
</dbReference>
<dbReference type="SUPFAM" id="SSF52743">
    <property type="entry name" value="Subtilisin-like"/>
    <property type="match status" value="2"/>
</dbReference>